<sequence length="474" mass="53029">MRIKNKMIMRFIFLCLSFSLISCTLIGPDYKRPEINLPNAYRQEINKDNVVTDLNMWWKLYQDPALDELMDKALKKNVDINAAIARLEEADAYLQQIGAALIPSVDLTSQGNRTKATETGIVPSNFVKPFRKNFNIQLGTSFELDFWGRLRRAKESARAEYVASQYSKDTVVLSLQSTLASNYLLLRSIDSQILALKDNVGYRKENLELTKKRLESGLISALDLHQAEAAFNNLSAQLSDLIRQREVVSNQLILLSGDMNLNIPENRIDALVTPPIPPANMPSSLLESRPDIKEAEQIMIAANANIGVARAALFPNIFLTANFGRESAELKNINKTGSDIWGIGLGLTLPIFDSGRAQARVSQATAKQKQALSYYESSIQNAFKEVNNALVSLKEYTEQENDLKLTQDAAKKAMGIASNRYKAGYSSYLEYLDAQRVFNDASISYIQKRQLRLIASVELFKSLGGGWPVKLENN</sequence>
<dbReference type="InterPro" id="IPR003423">
    <property type="entry name" value="OMP_efflux"/>
</dbReference>
<dbReference type="Proteomes" id="UP000312702">
    <property type="component" value="Chromosome"/>
</dbReference>
<name>A0ABX5VRH6_9PROT</name>
<organism evidence="3 4">
    <name type="scientific">Candidatus Methylopumilus universalis</name>
    <dbReference type="NCBI Taxonomy" id="2588536"/>
    <lineage>
        <taxon>Bacteria</taxon>
        <taxon>Pseudomonadati</taxon>
        <taxon>Pseudomonadota</taxon>
        <taxon>Betaproteobacteria</taxon>
        <taxon>Nitrosomonadales</taxon>
        <taxon>Methylophilaceae</taxon>
        <taxon>Candidatus Methylopumilus</taxon>
    </lineage>
</organism>
<dbReference type="SUPFAM" id="SSF56954">
    <property type="entry name" value="Outer membrane efflux proteins (OEP)"/>
    <property type="match status" value="1"/>
</dbReference>
<comment type="subcellular location">
    <subcellularLocation>
        <location evidence="2">Cell membrane</location>
        <topology evidence="2">Lipid-anchor</topology>
    </subcellularLocation>
</comment>
<gene>
    <name evidence="3" type="ORF">FIT74_00090</name>
</gene>
<dbReference type="Pfam" id="PF02321">
    <property type="entry name" value="OEP"/>
    <property type="match status" value="2"/>
</dbReference>
<evidence type="ECO:0000256" key="2">
    <source>
        <dbReference type="RuleBase" id="RU362097"/>
    </source>
</evidence>
<keyword evidence="2" id="KW-0449">Lipoprotein</keyword>
<protein>
    <submittedName>
        <fullName evidence="3">Efflux transporter outer membrane subunit</fullName>
    </submittedName>
</protein>
<dbReference type="NCBIfam" id="TIGR01845">
    <property type="entry name" value="outer_NodT"/>
    <property type="match status" value="1"/>
</dbReference>
<accession>A0ABX5VRH6</accession>
<dbReference type="PROSITE" id="PS51257">
    <property type="entry name" value="PROKAR_LIPOPROTEIN"/>
    <property type="match status" value="1"/>
</dbReference>
<reference evidence="3 4" key="1">
    <citation type="journal article" date="2019" name="ISME J.">
        <title>Evolution in action: habitat transition from sediment to the pelagial leads to genome streamlining in Methylophilaceae.</title>
        <authorList>
            <person name="Salcher M."/>
            <person name="Schaefle D."/>
            <person name="Kaspar M."/>
            <person name="Neuenschwander S.M."/>
            <person name="Ghai R."/>
        </authorList>
    </citation>
    <scope>NUCLEOTIDE SEQUENCE [LARGE SCALE GENOMIC DNA]</scope>
    <source>
        <strain evidence="3 4">MMS-VI-25</strain>
    </source>
</reference>
<keyword evidence="4" id="KW-1185">Reference proteome</keyword>
<dbReference type="EMBL" id="CP040973">
    <property type="protein sequence ID" value="QDC60619.1"/>
    <property type="molecule type" value="Genomic_DNA"/>
</dbReference>
<proteinExistence type="inferred from homology"/>
<keyword evidence="2" id="KW-0812">Transmembrane</keyword>
<dbReference type="Gene3D" id="1.20.1600.10">
    <property type="entry name" value="Outer membrane efflux proteins (OEP)"/>
    <property type="match status" value="1"/>
</dbReference>
<dbReference type="InterPro" id="IPR010131">
    <property type="entry name" value="MdtP/NodT-like"/>
</dbReference>
<dbReference type="PANTHER" id="PTHR30203">
    <property type="entry name" value="OUTER MEMBRANE CATION EFFLUX PROTEIN"/>
    <property type="match status" value="1"/>
</dbReference>
<keyword evidence="2" id="KW-1134">Transmembrane beta strand</keyword>
<keyword evidence="2" id="KW-0564">Palmitate</keyword>
<dbReference type="PANTHER" id="PTHR30203:SF30">
    <property type="entry name" value="OUTER MEMBRANE PROTEIN-RELATED"/>
    <property type="match status" value="1"/>
</dbReference>
<evidence type="ECO:0000256" key="1">
    <source>
        <dbReference type="ARBA" id="ARBA00007613"/>
    </source>
</evidence>
<evidence type="ECO:0000313" key="3">
    <source>
        <dbReference type="EMBL" id="QDC60619.1"/>
    </source>
</evidence>
<evidence type="ECO:0000313" key="4">
    <source>
        <dbReference type="Proteomes" id="UP000312702"/>
    </source>
</evidence>
<dbReference type="Gene3D" id="2.20.200.10">
    <property type="entry name" value="Outer membrane efflux proteins (OEP)"/>
    <property type="match status" value="1"/>
</dbReference>
<comment type="similarity">
    <text evidence="1 2">Belongs to the outer membrane factor (OMF) (TC 1.B.17) family.</text>
</comment>
<keyword evidence="2" id="KW-0472">Membrane</keyword>